<evidence type="ECO:0000313" key="3">
    <source>
        <dbReference type="Proteomes" id="UP000664203"/>
    </source>
</evidence>
<sequence length="1184" mass="135686">MRRIRTPLRQPKAYRSRRLLINRPSQTFAPQTTSKRLRLSDDDDSELDLNWPDDRGSVIDIDDLEERLREATDQELEEEDIKAELPLDIDLQDIQLADQYHALLPQDEETIIPTIEFEDQVSEPTGSTPGTGDAFNLMPPPQTRRTSLDTSEPLPHPRVRDEDPDPFMLALGLWCGEAGISRTQYSSLREILRILEPHPLLERLPTNYAPLQRKTKGWLPQLQLRRALLSLNTNKMPSLAEQQKKNATAETAKEYLYFFDPIDLFKRILQSSLTAKMHIGFGEFKTHPVELWQCPAWTASVRTTSGHFARYRNGEPIFPSDWIVYKCTSSTCHTQHLGRIVEVGLDQRDDIPNAERGTLKLKTQHAFWNHEIPKSSFTAQRFGEHEVMLRSEYSFLDEHSILYQQLDVIMHYDNRPLPQPSSTESGLLCRSLLNSKGWLQPLTFSSPHRGELELKTHGRKYFCDNFDATKSKCLSLPYLLFLDGFGLYRNSYRSLMGVYLIPASFSSSERMRRVNVFPITLGPHGSNLNDVLDTLSTLRDIDKGVVLDLPQPTRVCIFPLCMIGDMPQQQANAGFKSQRANLGCRFCLISSESRNNLEYDIVAHGRFHHQTMQQRREMSGIRATGKKETFASQWGLSSEEPALLRLFPALDVILTRPSDPAHSEYAGLCKQLHHLLLDAILTPAANQSYATAIRQWPFAPGFARIQSPVHHLKSYSLSEHARWIVVVPALLRCWLQKQHLQPFFLTGMQHYLRGKGNLFTAPEAVIRVFSSVAKSTCLLMADELKDRDQLLNVVKKARREFQDLLGVAANAAISNPRSRSTTPMRSVISSIEGETDSQSPMFPSNAQTQKSKDAQTQKSKEYLNDQKRPNIHTALHYEATMTEFGMPSNVNVLIGEDKHRWFKKVVYQTNHINVEKLLLEHERLRQSIRLILMNTWETDEPQITVLIKALYRKCPTLFDTLLSRSDQQSLRSSLIECNEQDDEISLRSDDNHRHVTASSRLSLKYCKEVLQVPARASDPLMTTLFKSQLRSAFEQDYGQPNVMYFGTYGFQWCKKFAFTSRIAERRFSFSLGDFIRFHIHSIGRIDGLFTVRLSATEATHLFLKLAVTQEREIVDPVLEVPIFEMCAHDCIVGLPAIDLSRPYLIPIKAGKGREIRLRQKDDDGENGEREGQRMLMIPWNVRYL</sequence>
<dbReference type="AlphaFoldDB" id="A0A8H3FU49"/>
<name>A0A8H3FU49_9LECA</name>
<accession>A0A8H3FU49</accession>
<gene>
    <name evidence="2" type="ORF">ALECFALPRED_004758</name>
</gene>
<protein>
    <submittedName>
        <fullName evidence="2">Uncharacterized protein</fullName>
    </submittedName>
</protein>
<feature type="compositionally biased region" description="Basic and acidic residues" evidence="1">
    <location>
        <begin position="850"/>
        <end position="863"/>
    </location>
</feature>
<feature type="compositionally biased region" description="Polar residues" evidence="1">
    <location>
        <begin position="836"/>
        <end position="849"/>
    </location>
</feature>
<dbReference type="OrthoDB" id="5372708at2759"/>
<proteinExistence type="predicted"/>
<evidence type="ECO:0000256" key="1">
    <source>
        <dbReference type="SAM" id="MobiDB-lite"/>
    </source>
</evidence>
<comment type="caution">
    <text evidence="2">The sequence shown here is derived from an EMBL/GenBank/DDBJ whole genome shotgun (WGS) entry which is preliminary data.</text>
</comment>
<dbReference type="Proteomes" id="UP000664203">
    <property type="component" value="Unassembled WGS sequence"/>
</dbReference>
<reference evidence="2" key="1">
    <citation type="submission" date="2021-03" db="EMBL/GenBank/DDBJ databases">
        <authorList>
            <person name="Tagirdzhanova G."/>
        </authorList>
    </citation>
    <scope>NUCLEOTIDE SEQUENCE</scope>
</reference>
<organism evidence="2 3">
    <name type="scientific">Alectoria fallacina</name>
    <dbReference type="NCBI Taxonomy" id="1903189"/>
    <lineage>
        <taxon>Eukaryota</taxon>
        <taxon>Fungi</taxon>
        <taxon>Dikarya</taxon>
        <taxon>Ascomycota</taxon>
        <taxon>Pezizomycotina</taxon>
        <taxon>Lecanoromycetes</taxon>
        <taxon>OSLEUM clade</taxon>
        <taxon>Lecanoromycetidae</taxon>
        <taxon>Lecanorales</taxon>
        <taxon>Lecanorineae</taxon>
        <taxon>Parmeliaceae</taxon>
        <taxon>Alectoria</taxon>
    </lineage>
</organism>
<feature type="region of interest" description="Disordered" evidence="1">
    <location>
        <begin position="831"/>
        <end position="863"/>
    </location>
</feature>
<feature type="region of interest" description="Disordered" evidence="1">
    <location>
        <begin position="119"/>
        <end position="163"/>
    </location>
</feature>
<evidence type="ECO:0000313" key="2">
    <source>
        <dbReference type="EMBL" id="CAF9930918.1"/>
    </source>
</evidence>
<keyword evidence="3" id="KW-1185">Reference proteome</keyword>
<dbReference type="EMBL" id="CAJPDR010000296">
    <property type="protein sequence ID" value="CAF9930918.1"/>
    <property type="molecule type" value="Genomic_DNA"/>
</dbReference>